<dbReference type="PRINTS" id="PR00071">
    <property type="entry name" value="HMGCOARDTASE"/>
</dbReference>
<keyword evidence="2 3" id="KW-0560">Oxidoreductase</keyword>
<dbReference type="InterPro" id="IPR023076">
    <property type="entry name" value="HMG_CoA_Rdtase_CS"/>
</dbReference>
<evidence type="ECO:0000313" key="4">
    <source>
        <dbReference type="EMBL" id="UZX30155.1"/>
    </source>
</evidence>
<dbReference type="Proteomes" id="UP001164557">
    <property type="component" value="Chromosome"/>
</dbReference>
<proteinExistence type="inferred from homology"/>
<evidence type="ECO:0000256" key="3">
    <source>
        <dbReference type="RuleBase" id="RU361219"/>
    </source>
</evidence>
<comment type="pathway">
    <text evidence="3">Metabolic intermediate metabolism; (R)-mevalonate degradation; (S)-3-hydroxy-3-methylglutaryl-CoA from (R)-mevalonate: step 1/1.</text>
</comment>
<name>A0AA47GHB0_9LACO</name>
<dbReference type="PANTHER" id="PTHR10572:SF24">
    <property type="entry name" value="3-HYDROXY-3-METHYLGLUTARYL-COENZYME A REDUCTASE"/>
    <property type="match status" value="1"/>
</dbReference>
<dbReference type="SUPFAM" id="SSF56542">
    <property type="entry name" value="Substrate-binding domain of HMG-CoA reductase"/>
    <property type="match status" value="1"/>
</dbReference>
<sequence>MKFYELPPAKRRELLKQQGIELDVIDTEVLDELNLLSENVVGQLRLPVGIVQNLRVNGQNYQVPMATEEPSVVAAANHGASIAAKAGGFIAESHRDGIWGQIILQVSENFQAAKLQAFFPELIKLTNNKFASLVNHGGGVKTITAKQEAELLFLKILVDPAEAMGANKVNSILEYMAAKLAACPGIEQKLFAILSNYPSQITKVKVEVPVAIIGGRKTAQKIALLSKIGQTDPMRAVTNNKGIMNGIDAVLLATGNDTRAVAAACGVWSSSSGSYTSLSEWIVQEDKLIGQLSVPLLIGTVGGSINSRKDIKQSYRILGRNITSNQLADIIAAIGLANNLAALLAIATQGIQKGHMKLQARNIVASLKATSQEQIAVLQKLVSSKKYSQAAAREFLQEVRKENNASRN</sequence>
<dbReference type="SUPFAM" id="SSF55035">
    <property type="entry name" value="NAD-binding domain of HMG-CoA reductase"/>
    <property type="match status" value="1"/>
</dbReference>
<keyword evidence="3" id="KW-0520">NAD</keyword>
<dbReference type="GO" id="GO:0140643">
    <property type="term" value="F:hydroxymethylglutaryl-CoA reductase (NADH) activity"/>
    <property type="evidence" value="ECO:0007669"/>
    <property type="project" value="UniProtKB-EC"/>
</dbReference>
<dbReference type="NCBIfam" id="TIGR00532">
    <property type="entry name" value="HMG_CoA_R_NAD"/>
    <property type="match status" value="1"/>
</dbReference>
<dbReference type="EMBL" id="CP084389">
    <property type="protein sequence ID" value="UZX30155.1"/>
    <property type="molecule type" value="Genomic_DNA"/>
</dbReference>
<dbReference type="InterPro" id="IPR004553">
    <property type="entry name" value="HMG_CoA_Rdtase_bac-typ"/>
</dbReference>
<comment type="similarity">
    <text evidence="1 3">Belongs to the HMG-CoA reductase family.</text>
</comment>
<protein>
    <recommendedName>
        <fullName evidence="3">3-hydroxy-3-methylglutaryl coenzyme A reductase</fullName>
        <shortName evidence="3">HMG-CoA reductase</shortName>
        <ecNumber evidence="3">1.1.1.88</ecNumber>
    </recommendedName>
</protein>
<dbReference type="GO" id="GO:0004420">
    <property type="term" value="F:hydroxymethylglutaryl-CoA reductase (NADPH) activity"/>
    <property type="evidence" value="ECO:0007669"/>
    <property type="project" value="InterPro"/>
</dbReference>
<evidence type="ECO:0000256" key="2">
    <source>
        <dbReference type="ARBA" id="ARBA00023002"/>
    </source>
</evidence>
<organism evidence="4 5">
    <name type="scientific">Lactobacillus helsingborgensis</name>
    <dbReference type="NCBI Taxonomy" id="1218494"/>
    <lineage>
        <taxon>Bacteria</taxon>
        <taxon>Bacillati</taxon>
        <taxon>Bacillota</taxon>
        <taxon>Bacilli</taxon>
        <taxon>Lactobacillales</taxon>
        <taxon>Lactobacillaceae</taxon>
        <taxon>Lactobacillus</taxon>
    </lineage>
</organism>
<dbReference type="PROSITE" id="PS01192">
    <property type="entry name" value="HMG_COA_REDUCTASE_3"/>
    <property type="match status" value="1"/>
</dbReference>
<comment type="catalytic activity">
    <reaction evidence="3">
        <text>(R)-mevalonate + 2 NAD(+) + CoA = (3S)-3-hydroxy-3-methylglutaryl-CoA + 2 NADH + 2 H(+)</text>
        <dbReference type="Rhea" id="RHEA:14833"/>
        <dbReference type="ChEBI" id="CHEBI:15378"/>
        <dbReference type="ChEBI" id="CHEBI:36464"/>
        <dbReference type="ChEBI" id="CHEBI:43074"/>
        <dbReference type="ChEBI" id="CHEBI:57287"/>
        <dbReference type="ChEBI" id="CHEBI:57540"/>
        <dbReference type="ChEBI" id="CHEBI:57945"/>
        <dbReference type="EC" id="1.1.1.88"/>
    </reaction>
</comment>
<dbReference type="RefSeq" id="WP_046326880.1">
    <property type="nucleotide sequence ID" value="NZ_CP084389.1"/>
</dbReference>
<dbReference type="InterPro" id="IPR023074">
    <property type="entry name" value="HMG_CoA_Rdtase_cat_sf"/>
</dbReference>
<keyword evidence="5" id="KW-1185">Reference proteome</keyword>
<dbReference type="AlphaFoldDB" id="A0AA47GHB0"/>
<evidence type="ECO:0000313" key="5">
    <source>
        <dbReference type="Proteomes" id="UP001164557"/>
    </source>
</evidence>
<evidence type="ECO:0000256" key="1">
    <source>
        <dbReference type="ARBA" id="ARBA00007661"/>
    </source>
</evidence>
<accession>A0AA47GHB0</accession>
<dbReference type="PROSITE" id="PS50065">
    <property type="entry name" value="HMG_COA_REDUCTASE_4"/>
    <property type="match status" value="1"/>
</dbReference>
<dbReference type="Pfam" id="PF00368">
    <property type="entry name" value="HMG-CoA_red"/>
    <property type="match status" value="1"/>
</dbReference>
<gene>
    <name evidence="4" type="ORF">LDX53_02855</name>
</gene>
<dbReference type="EC" id="1.1.1.88" evidence="3"/>
<dbReference type="InterPro" id="IPR002202">
    <property type="entry name" value="HMG_CoA_Rdtase"/>
</dbReference>
<reference evidence="4" key="1">
    <citation type="submission" date="2021-09" db="EMBL/GenBank/DDBJ databases">
        <title>Lactobacillus species from Apis mellifera, Switzerland.</title>
        <authorList>
            <person name="Pfister J."/>
            <person name="Brown A."/>
            <person name="Neumann P."/>
            <person name="Collaud A."/>
            <person name="Retschnig G."/>
            <person name="Perreten V."/>
        </authorList>
    </citation>
    <scope>NUCLEOTIDE SEQUENCE</scope>
    <source>
        <strain evidence="4">IBH002</strain>
    </source>
</reference>
<dbReference type="InterPro" id="IPR009023">
    <property type="entry name" value="HMG_CoA_Rdtase_NAD(P)-bd_sf"/>
</dbReference>
<dbReference type="Gene3D" id="1.10.8.660">
    <property type="match status" value="1"/>
</dbReference>
<dbReference type="GO" id="GO:0015936">
    <property type="term" value="P:coenzyme A metabolic process"/>
    <property type="evidence" value="ECO:0007669"/>
    <property type="project" value="InterPro"/>
</dbReference>
<dbReference type="InterPro" id="IPR009029">
    <property type="entry name" value="HMG_CoA_Rdtase_sub-bd_dom_sf"/>
</dbReference>
<dbReference type="Gene3D" id="3.90.770.10">
    <property type="entry name" value="3-hydroxy-3-methylglutaryl-coenzyme A Reductase, Chain A, domain 2"/>
    <property type="match status" value="2"/>
</dbReference>
<dbReference type="PANTHER" id="PTHR10572">
    <property type="entry name" value="3-HYDROXY-3-METHYLGLUTARYL-COENZYME A REDUCTASE"/>
    <property type="match status" value="1"/>
</dbReference>